<dbReference type="PANTHER" id="PTHR16026">
    <property type="entry name" value="CARTILAGE ACIDIC PROTEIN 1"/>
    <property type="match status" value="1"/>
</dbReference>
<dbReference type="RefSeq" id="WP_343945480.1">
    <property type="nucleotide sequence ID" value="NZ_BAAAHP010000209.1"/>
</dbReference>
<reference evidence="4" key="1">
    <citation type="journal article" date="2019" name="Int. J. Syst. Evol. Microbiol.">
        <title>The Global Catalogue of Microorganisms (GCM) 10K type strain sequencing project: providing services to taxonomists for standard genome sequencing and annotation.</title>
        <authorList>
            <consortium name="The Broad Institute Genomics Platform"/>
            <consortium name="The Broad Institute Genome Sequencing Center for Infectious Disease"/>
            <person name="Wu L."/>
            <person name="Ma J."/>
        </authorList>
    </citation>
    <scope>NUCLEOTIDE SEQUENCE [LARGE SCALE GENOMIC DNA]</scope>
    <source>
        <strain evidence="4">JCM 11117</strain>
    </source>
</reference>
<keyword evidence="1" id="KW-0732">Signal</keyword>
<evidence type="ECO:0000259" key="2">
    <source>
        <dbReference type="Pfam" id="PF07593"/>
    </source>
</evidence>
<dbReference type="InterPro" id="IPR028994">
    <property type="entry name" value="Integrin_alpha_N"/>
</dbReference>
<sequence length="644" mass="68863">MTRRLRGVLTPLLAVLVLAGFGWSAQLDRASIGGTQAVQARFAFDRHPIASLPVAGMQHVRDVHPDYQHIESWISAVGAAAALTDLRDTGRDGDVCLVDPRTDTITVSAAPGTTGDYAPFVLNAAPLPYQRDTMAPMGCLPGDFNEDGKRDLLTYYWGRTPVLFLRTVDDLGAGAFKPVEVAPGGERWATETVVSADVDGDGHQDLIIGNYFPDDTHLLDPQAGPDPNMQMHDSMSNALNGGRDRILLFANGTGGADPTVGFRDASDALPRDVAAGWTLGLGTQDLNGDLLPEIYFAHDFGPDRLLLNRSTPGNVAFDVLSGRSDPTIPKSKVLGQDSFKGMGVDFGDINGDGRTDIFVSNLTSEFGLMESHFAWLGTGRVDEMADGVAPFEEAGDPLGLARTGWAWDAKFGDFDNDGVSELLQTTGFVKGEVNLWPQLQEMALANDELAHDVRFWPRFADGVDISGAQPNAFFVRAADGRWVDAAADVGLADREPARGVSTGDVDGDGNLDVAIAKQWAESHLLRNRCLSCGESITLDLRLPPQGADQPSGEVVPADQVQPGSPAYGATVVLTLPDGRTLTQQVDGGNGHASARSPRLHFGVGDLGDQPVTADVRWRGRDGQVHNRSLELHEGRFALTLGEGR</sequence>
<evidence type="ECO:0000313" key="3">
    <source>
        <dbReference type="EMBL" id="GAA0899608.1"/>
    </source>
</evidence>
<keyword evidence="4" id="KW-1185">Reference proteome</keyword>
<name>A0ABP3YMU8_9PSEU</name>
<dbReference type="InterPro" id="IPR027039">
    <property type="entry name" value="Crtac1"/>
</dbReference>
<organism evidence="3 4">
    <name type="scientific">Pseudonocardia zijingensis</name>
    <dbReference type="NCBI Taxonomy" id="153376"/>
    <lineage>
        <taxon>Bacteria</taxon>
        <taxon>Bacillati</taxon>
        <taxon>Actinomycetota</taxon>
        <taxon>Actinomycetes</taxon>
        <taxon>Pseudonocardiales</taxon>
        <taxon>Pseudonocardiaceae</taxon>
        <taxon>Pseudonocardia</taxon>
    </lineage>
</organism>
<dbReference type="PANTHER" id="PTHR16026:SF0">
    <property type="entry name" value="CARTILAGE ACIDIC PROTEIN 1"/>
    <property type="match status" value="1"/>
</dbReference>
<dbReference type="EMBL" id="BAAAHP010000209">
    <property type="protein sequence ID" value="GAA0899608.1"/>
    <property type="molecule type" value="Genomic_DNA"/>
</dbReference>
<proteinExistence type="predicted"/>
<evidence type="ECO:0000256" key="1">
    <source>
        <dbReference type="ARBA" id="ARBA00022729"/>
    </source>
</evidence>
<dbReference type="Gene3D" id="2.130.10.130">
    <property type="entry name" value="Integrin alpha, N-terminal"/>
    <property type="match status" value="1"/>
</dbReference>
<dbReference type="Proteomes" id="UP001499967">
    <property type="component" value="Unassembled WGS sequence"/>
</dbReference>
<dbReference type="SUPFAM" id="SSF69318">
    <property type="entry name" value="Integrin alpha N-terminal domain"/>
    <property type="match status" value="1"/>
</dbReference>
<comment type="caution">
    <text evidence="3">The sequence shown here is derived from an EMBL/GenBank/DDBJ whole genome shotgun (WGS) entry which is preliminary data.</text>
</comment>
<dbReference type="Pfam" id="PF07593">
    <property type="entry name" value="UnbV_ASPIC"/>
    <property type="match status" value="1"/>
</dbReference>
<evidence type="ECO:0000313" key="4">
    <source>
        <dbReference type="Proteomes" id="UP001499967"/>
    </source>
</evidence>
<feature type="domain" description="ASPIC/UnbV" evidence="2">
    <location>
        <begin position="566"/>
        <end position="624"/>
    </location>
</feature>
<protein>
    <submittedName>
        <fullName evidence="3">CRTAC1 family protein</fullName>
    </submittedName>
</protein>
<dbReference type="Pfam" id="PF13517">
    <property type="entry name" value="FG-GAP_3"/>
    <property type="match status" value="2"/>
</dbReference>
<accession>A0ABP3YMU8</accession>
<dbReference type="InterPro" id="IPR013517">
    <property type="entry name" value="FG-GAP"/>
</dbReference>
<gene>
    <name evidence="3" type="ORF">GCM10009559_64440</name>
</gene>
<dbReference type="InterPro" id="IPR011519">
    <property type="entry name" value="UnbV_ASPIC"/>
</dbReference>